<comment type="caution">
    <text evidence="1">The sequence shown here is derived from an EMBL/GenBank/DDBJ whole genome shotgun (WGS) entry which is preliminary data.</text>
</comment>
<evidence type="ECO:0000313" key="1">
    <source>
        <dbReference type="EMBL" id="GMG54545.1"/>
    </source>
</evidence>
<protein>
    <submittedName>
        <fullName evidence="1">Unnamed protein product</fullName>
    </submittedName>
</protein>
<accession>A0A9W6Z6Z9</accession>
<keyword evidence="2" id="KW-1185">Reference proteome</keyword>
<name>A0A9W6Z6Z9_AMBMO</name>
<evidence type="ECO:0000313" key="2">
    <source>
        <dbReference type="Proteomes" id="UP001165063"/>
    </source>
</evidence>
<proteinExistence type="predicted"/>
<dbReference type="Proteomes" id="UP001165063">
    <property type="component" value="Unassembled WGS sequence"/>
</dbReference>
<organism evidence="1 2">
    <name type="scientific">Ambrosiozyma monospora</name>
    <name type="common">Yeast</name>
    <name type="synonym">Endomycopsis monosporus</name>
    <dbReference type="NCBI Taxonomy" id="43982"/>
    <lineage>
        <taxon>Eukaryota</taxon>
        <taxon>Fungi</taxon>
        <taxon>Dikarya</taxon>
        <taxon>Ascomycota</taxon>
        <taxon>Saccharomycotina</taxon>
        <taxon>Pichiomycetes</taxon>
        <taxon>Pichiales</taxon>
        <taxon>Pichiaceae</taxon>
        <taxon>Ambrosiozyma</taxon>
    </lineage>
</organism>
<dbReference type="EMBL" id="BSXU01005555">
    <property type="protein sequence ID" value="GMG54545.1"/>
    <property type="molecule type" value="Genomic_DNA"/>
</dbReference>
<dbReference type="AlphaFoldDB" id="A0A9W6Z6Z9"/>
<gene>
    <name evidence="1" type="ORF">Amon01_000745600</name>
</gene>
<reference evidence="1" key="1">
    <citation type="submission" date="2023-04" db="EMBL/GenBank/DDBJ databases">
        <title>Ambrosiozyma monospora NBRC 1965.</title>
        <authorList>
            <person name="Ichikawa N."/>
            <person name="Sato H."/>
            <person name="Tonouchi N."/>
        </authorList>
    </citation>
    <scope>NUCLEOTIDE SEQUENCE</scope>
    <source>
        <strain evidence="1">NBRC 1965</strain>
    </source>
</reference>
<sequence length="80" mass="9051">MVHLCPTIQNPKSKIQAMSYVMSCHVMSYVMSYMPFIKFMDPDSCSCSPSTTDHIPHPTDHIPHTYTACRLWPTACQDSA</sequence>